<feature type="region of interest" description="Disordered" evidence="1">
    <location>
        <begin position="72"/>
        <end position="95"/>
    </location>
</feature>
<dbReference type="AlphaFoldDB" id="A0A0K8VJH7"/>
<sequence length="123" mass="13133">MLRRSDLELAAQRPHEYANDLGAETAVITAAGEVAAVSTAKTDIDASNGLSPLLASNTHNNMNMKFGMGVEEEDEHATGSVSHVSQSSASLSTHEESIHTYILPGMEEHGQLPHFKLENSGSF</sequence>
<evidence type="ECO:0000256" key="1">
    <source>
        <dbReference type="SAM" id="MobiDB-lite"/>
    </source>
</evidence>
<name>A0A0K8VJH7_BACLA</name>
<protein>
    <submittedName>
        <fullName evidence="2">Uncharacterized protein</fullName>
    </submittedName>
</protein>
<dbReference type="EMBL" id="GDHF01013292">
    <property type="protein sequence ID" value="JAI39022.1"/>
    <property type="molecule type" value="Transcribed_RNA"/>
</dbReference>
<dbReference type="OrthoDB" id="6365676at2759"/>
<evidence type="ECO:0000313" key="2">
    <source>
        <dbReference type="EMBL" id="JAI39022.1"/>
    </source>
</evidence>
<accession>A0A0K8VJH7</accession>
<proteinExistence type="predicted"/>
<organism evidence="2">
    <name type="scientific">Bactrocera latifrons</name>
    <name type="common">Malaysian fruit fly</name>
    <name type="synonym">Chaetodacus latifrons</name>
    <dbReference type="NCBI Taxonomy" id="174628"/>
    <lineage>
        <taxon>Eukaryota</taxon>
        <taxon>Metazoa</taxon>
        <taxon>Ecdysozoa</taxon>
        <taxon>Arthropoda</taxon>
        <taxon>Hexapoda</taxon>
        <taxon>Insecta</taxon>
        <taxon>Pterygota</taxon>
        <taxon>Neoptera</taxon>
        <taxon>Endopterygota</taxon>
        <taxon>Diptera</taxon>
        <taxon>Brachycera</taxon>
        <taxon>Muscomorpha</taxon>
        <taxon>Tephritoidea</taxon>
        <taxon>Tephritidae</taxon>
        <taxon>Bactrocera</taxon>
        <taxon>Bactrocera</taxon>
    </lineage>
</organism>
<reference evidence="2" key="1">
    <citation type="submission" date="2015-06" db="EMBL/GenBank/DDBJ databases">
        <authorList>
            <person name="Hoefler B.C."/>
            <person name="Straight P.D."/>
        </authorList>
    </citation>
    <scope>NUCLEOTIDE SEQUENCE</scope>
</reference>
<gene>
    <name evidence="2" type="ORF">c4_g1_i4</name>
</gene>
<feature type="compositionally biased region" description="Low complexity" evidence="1">
    <location>
        <begin position="80"/>
        <end position="92"/>
    </location>
</feature>